<gene>
    <name evidence="3" type="ORF">CGLY_01075</name>
</gene>
<dbReference type="Proteomes" id="UP000023703">
    <property type="component" value="Chromosome"/>
</dbReference>
<evidence type="ECO:0000256" key="1">
    <source>
        <dbReference type="SAM" id="MobiDB-lite"/>
    </source>
</evidence>
<dbReference type="HOGENOM" id="CLU_1945150_0_0_11"/>
<evidence type="ECO:0000313" key="4">
    <source>
        <dbReference type="Proteomes" id="UP000023703"/>
    </source>
</evidence>
<dbReference type="AlphaFoldDB" id="X5DHY9"/>
<sequence length="128" mass="13073">MTATADPNQQSPDLESLRSTGGADIPENQAPPQKMTNPKKHYLLCVASGLVGAAALALGIFGAFGTPYAEAVAPWLILISLFFLLPGVVGIYRGPGVPSTHVIPRPKNRKPIDYAAGAGGAAGPAPTA</sequence>
<evidence type="ECO:0000256" key="2">
    <source>
        <dbReference type="SAM" id="Phobius"/>
    </source>
</evidence>
<dbReference type="KEGG" id="cgy:CGLY_01075"/>
<reference evidence="3 4" key="1">
    <citation type="journal article" date="2015" name="Int. J. Syst. Evol. Microbiol.">
        <title>Revisiting Corynebacterium glyciniphilum (ex Kubota et al., 1972) sp. nov., nom. rev., isolated from putrefied banana.</title>
        <authorList>
            <person name="Al-Dilaimi A."/>
            <person name="Bednarz H."/>
            <person name="Lomker A."/>
            <person name="Niehaus K."/>
            <person name="Kalinowski J."/>
            <person name="Ruckert C."/>
        </authorList>
    </citation>
    <scope>NUCLEOTIDE SEQUENCE [LARGE SCALE GENOMIC DNA]</scope>
    <source>
        <strain evidence="3">AJ 3170</strain>
    </source>
</reference>
<feature type="compositionally biased region" description="Polar residues" evidence="1">
    <location>
        <begin position="1"/>
        <end position="19"/>
    </location>
</feature>
<keyword evidence="2" id="KW-0472">Membrane</keyword>
<evidence type="ECO:0000313" key="3">
    <source>
        <dbReference type="EMBL" id="AHW62663.1"/>
    </source>
</evidence>
<feature type="transmembrane region" description="Helical" evidence="2">
    <location>
        <begin position="42"/>
        <end position="66"/>
    </location>
</feature>
<dbReference type="EMBL" id="CP006842">
    <property type="protein sequence ID" value="AHW62663.1"/>
    <property type="molecule type" value="Genomic_DNA"/>
</dbReference>
<organism evidence="3 4">
    <name type="scientific">Corynebacterium glyciniphilum AJ 3170</name>
    <dbReference type="NCBI Taxonomy" id="1404245"/>
    <lineage>
        <taxon>Bacteria</taxon>
        <taxon>Bacillati</taxon>
        <taxon>Actinomycetota</taxon>
        <taxon>Actinomycetes</taxon>
        <taxon>Mycobacteriales</taxon>
        <taxon>Corynebacteriaceae</taxon>
        <taxon>Corynebacterium</taxon>
    </lineage>
</organism>
<keyword evidence="2" id="KW-1133">Transmembrane helix</keyword>
<protein>
    <submittedName>
        <fullName evidence="3">Putative membrane protein</fullName>
    </submittedName>
</protein>
<dbReference type="eggNOG" id="ENOG5031FP1">
    <property type="taxonomic scope" value="Bacteria"/>
</dbReference>
<feature type="transmembrane region" description="Helical" evidence="2">
    <location>
        <begin position="72"/>
        <end position="92"/>
    </location>
</feature>
<keyword evidence="4" id="KW-1185">Reference proteome</keyword>
<dbReference type="RefSeq" id="WP_038545344.1">
    <property type="nucleotide sequence ID" value="NZ_CP006842.1"/>
</dbReference>
<keyword evidence="2" id="KW-0812">Transmembrane</keyword>
<accession>X5DHY9</accession>
<dbReference type="OrthoDB" id="4412666at2"/>
<name>X5DHY9_9CORY</name>
<dbReference type="STRING" id="1404245.CGLY_01075"/>
<proteinExistence type="predicted"/>
<feature type="region of interest" description="Disordered" evidence="1">
    <location>
        <begin position="1"/>
        <end position="36"/>
    </location>
</feature>